<dbReference type="SUPFAM" id="SSF117856">
    <property type="entry name" value="AF0104/ALDC/Ptd012-like"/>
    <property type="match status" value="1"/>
</dbReference>
<feature type="compositionally biased region" description="Low complexity" evidence="2">
    <location>
        <begin position="221"/>
        <end position="232"/>
    </location>
</feature>
<evidence type="ECO:0000313" key="4">
    <source>
        <dbReference type="EMBL" id="KAJ6840822.1"/>
    </source>
</evidence>
<name>A0AAX6HJC6_IRIPA</name>
<dbReference type="AlphaFoldDB" id="A0AAX6HJC6"/>
<evidence type="ECO:0000313" key="5">
    <source>
        <dbReference type="Proteomes" id="UP001140949"/>
    </source>
</evidence>
<dbReference type="CDD" id="cd11378">
    <property type="entry name" value="DUF296"/>
    <property type="match status" value="1"/>
</dbReference>
<feature type="compositionally biased region" description="Gly residues" evidence="2">
    <location>
        <begin position="233"/>
        <end position="245"/>
    </location>
</feature>
<dbReference type="GO" id="GO:0003700">
    <property type="term" value="F:DNA-binding transcription factor activity"/>
    <property type="evidence" value="ECO:0007669"/>
    <property type="project" value="TreeGrafter"/>
</dbReference>
<evidence type="ECO:0000259" key="3">
    <source>
        <dbReference type="PROSITE" id="PS51742"/>
    </source>
</evidence>
<dbReference type="PANTHER" id="PTHR31100">
    <property type="entry name" value="AT-HOOK MOTIF NUCLEAR-LOCALIZED PROTEIN 15"/>
    <property type="match status" value="1"/>
</dbReference>
<comment type="subcellular location">
    <subcellularLocation>
        <location evidence="1">Nucleus</location>
    </subcellularLocation>
</comment>
<dbReference type="EMBL" id="JANAVB010009198">
    <property type="protein sequence ID" value="KAJ6840822.1"/>
    <property type="molecule type" value="Genomic_DNA"/>
</dbReference>
<dbReference type="Pfam" id="PF03479">
    <property type="entry name" value="PCC"/>
    <property type="match status" value="1"/>
</dbReference>
<dbReference type="Gene3D" id="3.30.1330.80">
    <property type="entry name" value="Hypothetical protein, similar to alpha- acetolactate decarboxylase, domain 2"/>
    <property type="match status" value="1"/>
</dbReference>
<proteinExistence type="predicted"/>
<feature type="region of interest" description="Disordered" evidence="2">
    <location>
        <begin position="26"/>
        <end position="82"/>
    </location>
</feature>
<dbReference type="FunFam" id="3.30.1330.80:FF:000001">
    <property type="entry name" value="AT-hook motif nuclear-localized protein"/>
    <property type="match status" value="1"/>
</dbReference>
<sequence length="288" mass="29727">MAGLDLGTASRYIHQLHHHSELQLLQQQQRHNPDDDNNDNNDGTSPGGAGQGLELVVSGGDMSGRRPRGRPPGSKNKPKPPVIITQESANTLRAHILEVGGGCDVFDCVATYARRRQRGICVLSGSGTVTNVTLRQPSSAGAVVTLHGRFEILSLSGSFLPPPAPPGATSLTIFLAGPQGQVVGGNVVGALYATGPVIVIAASFTNVAYERLPLLEEEEAPPQLQMQQPMPQGSGGEGGGGGGGNQFPDVSSGLPFFNLPLNTMGQLPVDGGHGGWPGGNGIGRGTPF</sequence>
<dbReference type="PANTHER" id="PTHR31100:SF62">
    <property type="entry name" value="AT-HOOK MOTIF NUCLEAR-LOCALIZED PROTEIN 23"/>
    <property type="match status" value="1"/>
</dbReference>
<dbReference type="PROSITE" id="PS51742">
    <property type="entry name" value="PPC"/>
    <property type="match status" value="1"/>
</dbReference>
<feature type="region of interest" description="Disordered" evidence="2">
    <location>
        <begin position="221"/>
        <end position="249"/>
    </location>
</feature>
<dbReference type="InterPro" id="IPR014476">
    <property type="entry name" value="AHL15-29"/>
</dbReference>
<evidence type="ECO:0000256" key="2">
    <source>
        <dbReference type="SAM" id="MobiDB-lite"/>
    </source>
</evidence>
<dbReference type="GO" id="GO:0003680">
    <property type="term" value="F:minor groove of adenine-thymine-rich DNA binding"/>
    <property type="evidence" value="ECO:0007669"/>
    <property type="project" value="InterPro"/>
</dbReference>
<feature type="domain" description="PPC" evidence="3">
    <location>
        <begin position="89"/>
        <end position="227"/>
    </location>
</feature>
<dbReference type="InterPro" id="IPR005175">
    <property type="entry name" value="PPC_dom"/>
</dbReference>
<reference evidence="4" key="1">
    <citation type="journal article" date="2023" name="GigaByte">
        <title>Genome assembly of the bearded iris, Iris pallida Lam.</title>
        <authorList>
            <person name="Bruccoleri R.E."/>
            <person name="Oakeley E.J."/>
            <person name="Faust A.M.E."/>
            <person name="Altorfer M."/>
            <person name="Dessus-Babus S."/>
            <person name="Burckhardt D."/>
            <person name="Oertli M."/>
            <person name="Naumann U."/>
            <person name="Petersen F."/>
            <person name="Wong J."/>
        </authorList>
    </citation>
    <scope>NUCLEOTIDE SEQUENCE</scope>
    <source>
        <strain evidence="4">GSM-AAB239-AS_SAM_17_03QT</strain>
    </source>
</reference>
<comment type="caution">
    <text evidence="4">The sequence shown here is derived from an EMBL/GenBank/DDBJ whole genome shotgun (WGS) entry which is preliminary data.</text>
</comment>
<dbReference type="GO" id="GO:0005634">
    <property type="term" value="C:nucleus"/>
    <property type="evidence" value="ECO:0007669"/>
    <property type="project" value="UniProtKB-SubCell"/>
</dbReference>
<reference evidence="4" key="2">
    <citation type="submission" date="2023-04" db="EMBL/GenBank/DDBJ databases">
        <authorList>
            <person name="Bruccoleri R.E."/>
            <person name="Oakeley E.J."/>
            <person name="Faust A.-M."/>
            <person name="Dessus-Babus S."/>
            <person name="Altorfer M."/>
            <person name="Burckhardt D."/>
            <person name="Oertli M."/>
            <person name="Naumann U."/>
            <person name="Petersen F."/>
            <person name="Wong J."/>
        </authorList>
    </citation>
    <scope>NUCLEOTIDE SEQUENCE</scope>
    <source>
        <strain evidence="4">GSM-AAB239-AS_SAM_17_03QT</strain>
        <tissue evidence="4">Leaf</tissue>
    </source>
</reference>
<accession>A0AAX6HJC6</accession>
<evidence type="ECO:0000256" key="1">
    <source>
        <dbReference type="ARBA" id="ARBA00004123"/>
    </source>
</evidence>
<dbReference type="Proteomes" id="UP001140949">
    <property type="component" value="Unassembled WGS sequence"/>
</dbReference>
<keyword evidence="5" id="KW-1185">Reference proteome</keyword>
<gene>
    <name evidence="4" type="ORF">M6B38_118835</name>
</gene>
<protein>
    <submittedName>
        <fullName evidence="4">AT-hook motif nuclear-localized protein 23</fullName>
    </submittedName>
</protein>
<organism evidence="4 5">
    <name type="scientific">Iris pallida</name>
    <name type="common">Sweet iris</name>
    <dbReference type="NCBI Taxonomy" id="29817"/>
    <lineage>
        <taxon>Eukaryota</taxon>
        <taxon>Viridiplantae</taxon>
        <taxon>Streptophyta</taxon>
        <taxon>Embryophyta</taxon>
        <taxon>Tracheophyta</taxon>
        <taxon>Spermatophyta</taxon>
        <taxon>Magnoliopsida</taxon>
        <taxon>Liliopsida</taxon>
        <taxon>Asparagales</taxon>
        <taxon>Iridaceae</taxon>
        <taxon>Iridoideae</taxon>
        <taxon>Irideae</taxon>
        <taxon>Iris</taxon>
    </lineage>
</organism>